<dbReference type="InterPro" id="IPR036134">
    <property type="entry name" value="Crypto/Photolyase_FAD-like_sf"/>
</dbReference>
<evidence type="ECO:0000256" key="12">
    <source>
        <dbReference type="ARBA" id="ARBA00031671"/>
    </source>
</evidence>
<sequence>MATTTPDIQHERIQVLNDTSPQEDGDYVLYWMQQSQRPEDNPALERAAQIANEHDAPLLVVFGLMDDYPEANLRHYTFMLEGLQETQQVLADERGIKMIVSHGSPDEVAIEYADRAVVLVTDRGYLRHQRTWRETVAEQAPCRVVQVEGDVIVPVELASGKSEYAARTIRPKLWEHAESFFIDLEPTPVENDSLDLDVDGDIDLSDVEAVTDALDLDRSVTPVSSLYRGGPLHGKDVLRTFIAKEFNDYDEKRNRPETSAVSYASMFLHFGQVSPVWIANRIRESDAPQSEIDSYIEELMVRREITMNFCYYNRNSYDTLDPLPDWAATTLEEHADDEREHLYSLDELRDGETHDPYWNASMKEMRETGYMHNYMRMYWGKKILEWSPDPEEAHRRILHLNNTYFLDGRDPNSFSNVLWIFGLHDRAWKERPVYGKTRYMSSGGLERKAKPKEYVRKVDRLAEKARG</sequence>
<evidence type="ECO:0000313" key="15">
    <source>
        <dbReference type="EMBL" id="PEN13840.1"/>
    </source>
</evidence>
<accession>A0A2A8CYX9</accession>
<dbReference type="InterPro" id="IPR036155">
    <property type="entry name" value="Crypto/Photolyase_N_sf"/>
</dbReference>
<dbReference type="InterPro" id="IPR006050">
    <property type="entry name" value="DNA_photolyase_N"/>
</dbReference>
<dbReference type="PANTHER" id="PTHR10211">
    <property type="entry name" value="DEOXYRIBODIPYRIMIDINE PHOTOLYASE"/>
    <property type="match status" value="1"/>
</dbReference>
<keyword evidence="6" id="KW-0285">Flavoprotein</keyword>
<evidence type="ECO:0000256" key="6">
    <source>
        <dbReference type="ARBA" id="ARBA00022630"/>
    </source>
</evidence>
<keyword evidence="9" id="KW-0238">DNA-binding</keyword>
<keyword evidence="7" id="KW-0227">DNA damage</keyword>
<evidence type="ECO:0000256" key="4">
    <source>
        <dbReference type="ARBA" id="ARBA00013149"/>
    </source>
</evidence>
<dbReference type="OrthoDB" id="9772484at2"/>
<dbReference type="PANTHER" id="PTHR10211:SF0">
    <property type="entry name" value="DEOXYRIBODIPYRIMIDINE PHOTO-LYASE"/>
    <property type="match status" value="1"/>
</dbReference>
<keyword evidence="16" id="KW-1185">Reference proteome</keyword>
<comment type="cofactor">
    <cofactor evidence="1">
        <name>(6R)-5,10-methylene-5,6,7,8-tetrahydrofolate</name>
        <dbReference type="ChEBI" id="CHEBI:15636"/>
    </cofactor>
</comment>
<proteinExistence type="inferred from homology"/>
<evidence type="ECO:0000313" key="16">
    <source>
        <dbReference type="Proteomes" id="UP000220102"/>
    </source>
</evidence>
<dbReference type="SUPFAM" id="SSF52425">
    <property type="entry name" value="Cryptochrome/photolyase, N-terminal domain"/>
    <property type="match status" value="1"/>
</dbReference>
<name>A0A2A8CYX9_9BACT</name>
<comment type="similarity">
    <text evidence="3">Belongs to the DNA photolyase class-2 family.</text>
</comment>
<gene>
    <name evidence="15" type="ORF">CRI94_07190</name>
</gene>
<keyword evidence="8" id="KW-0274">FAD</keyword>
<organism evidence="15 16">
    <name type="scientific">Longibacter salinarum</name>
    <dbReference type="NCBI Taxonomy" id="1850348"/>
    <lineage>
        <taxon>Bacteria</taxon>
        <taxon>Pseudomonadati</taxon>
        <taxon>Rhodothermota</taxon>
        <taxon>Rhodothermia</taxon>
        <taxon>Rhodothermales</taxon>
        <taxon>Salisaetaceae</taxon>
        <taxon>Longibacter</taxon>
    </lineage>
</organism>
<dbReference type="PROSITE" id="PS51645">
    <property type="entry name" value="PHR_CRY_ALPHA_BETA"/>
    <property type="match status" value="1"/>
</dbReference>
<evidence type="ECO:0000256" key="8">
    <source>
        <dbReference type="ARBA" id="ARBA00022827"/>
    </source>
</evidence>
<protein>
    <recommendedName>
        <fullName evidence="5">Deoxyribodipyrimidine photo-lyase</fullName>
        <ecNumber evidence="4">4.1.99.3</ecNumber>
    </recommendedName>
    <alternativeName>
        <fullName evidence="12">DNA photolyase</fullName>
    </alternativeName>
</protein>
<dbReference type="FunFam" id="1.10.579.10:FF:000002">
    <property type="entry name" value="Deoxyribodipyrimidine photolyase"/>
    <property type="match status" value="1"/>
</dbReference>
<keyword evidence="10" id="KW-0234">DNA repair</keyword>
<dbReference type="RefSeq" id="WP_098075004.1">
    <property type="nucleotide sequence ID" value="NZ_PDEQ01000003.1"/>
</dbReference>
<evidence type="ECO:0000259" key="14">
    <source>
        <dbReference type="PROSITE" id="PS51645"/>
    </source>
</evidence>
<evidence type="ECO:0000256" key="13">
    <source>
        <dbReference type="ARBA" id="ARBA00033999"/>
    </source>
</evidence>
<dbReference type="Gene3D" id="1.10.579.10">
    <property type="entry name" value="DNA Cyclobutane Dipyrimidine Photolyase, subunit A, domain 3"/>
    <property type="match status" value="1"/>
</dbReference>
<reference evidence="15 16" key="1">
    <citation type="submission" date="2017-10" db="EMBL/GenBank/DDBJ databases">
        <title>Draft genome of Longibacter Salinarum.</title>
        <authorList>
            <person name="Goh K.M."/>
            <person name="Shamsir M.S."/>
            <person name="Lim S.W."/>
        </authorList>
    </citation>
    <scope>NUCLEOTIDE SEQUENCE [LARGE SCALE GENOMIC DNA]</scope>
    <source>
        <strain evidence="15 16">KCTC 52045</strain>
    </source>
</reference>
<comment type="cofactor">
    <cofactor evidence="2">
        <name>FAD</name>
        <dbReference type="ChEBI" id="CHEBI:57692"/>
    </cofactor>
</comment>
<dbReference type="GO" id="GO:0003904">
    <property type="term" value="F:deoxyribodipyrimidine photo-lyase activity"/>
    <property type="evidence" value="ECO:0007669"/>
    <property type="project" value="UniProtKB-EC"/>
</dbReference>
<dbReference type="AlphaFoldDB" id="A0A2A8CYX9"/>
<dbReference type="Gene3D" id="3.40.50.620">
    <property type="entry name" value="HUPs"/>
    <property type="match status" value="1"/>
</dbReference>
<evidence type="ECO:0000256" key="3">
    <source>
        <dbReference type="ARBA" id="ARBA00006409"/>
    </source>
</evidence>
<feature type="domain" description="Photolyase/cryptochrome alpha/beta" evidence="14">
    <location>
        <begin position="26"/>
        <end position="155"/>
    </location>
</feature>
<comment type="catalytic activity">
    <reaction evidence="13">
        <text>cyclobutadipyrimidine (in DNA) = 2 pyrimidine residues (in DNA).</text>
        <dbReference type="EC" id="4.1.99.3"/>
    </reaction>
</comment>
<dbReference type="InterPro" id="IPR052219">
    <property type="entry name" value="Photolyase_Class-2"/>
</dbReference>
<dbReference type="Pfam" id="PF00875">
    <property type="entry name" value="DNA_photolyase"/>
    <property type="match status" value="1"/>
</dbReference>
<dbReference type="InterPro" id="IPR014729">
    <property type="entry name" value="Rossmann-like_a/b/a_fold"/>
</dbReference>
<keyword evidence="11 15" id="KW-0456">Lyase</keyword>
<evidence type="ECO:0000256" key="2">
    <source>
        <dbReference type="ARBA" id="ARBA00001974"/>
    </source>
</evidence>
<evidence type="ECO:0000256" key="7">
    <source>
        <dbReference type="ARBA" id="ARBA00022763"/>
    </source>
</evidence>
<evidence type="ECO:0000256" key="10">
    <source>
        <dbReference type="ARBA" id="ARBA00023204"/>
    </source>
</evidence>
<dbReference type="SUPFAM" id="SSF48173">
    <property type="entry name" value="Cryptochrome/photolyase FAD-binding domain"/>
    <property type="match status" value="1"/>
</dbReference>
<evidence type="ECO:0000256" key="9">
    <source>
        <dbReference type="ARBA" id="ARBA00023125"/>
    </source>
</evidence>
<dbReference type="EMBL" id="PDEQ01000003">
    <property type="protein sequence ID" value="PEN13840.1"/>
    <property type="molecule type" value="Genomic_DNA"/>
</dbReference>
<dbReference type="EC" id="4.1.99.3" evidence="4"/>
<dbReference type="GO" id="GO:0003677">
    <property type="term" value="F:DNA binding"/>
    <property type="evidence" value="ECO:0007669"/>
    <property type="project" value="UniProtKB-KW"/>
</dbReference>
<evidence type="ECO:0000256" key="1">
    <source>
        <dbReference type="ARBA" id="ARBA00001932"/>
    </source>
</evidence>
<evidence type="ECO:0000256" key="11">
    <source>
        <dbReference type="ARBA" id="ARBA00023239"/>
    </source>
</evidence>
<dbReference type="GO" id="GO:0000719">
    <property type="term" value="P:photoreactive repair"/>
    <property type="evidence" value="ECO:0007669"/>
    <property type="project" value="TreeGrafter"/>
</dbReference>
<dbReference type="Proteomes" id="UP000220102">
    <property type="component" value="Unassembled WGS sequence"/>
</dbReference>
<evidence type="ECO:0000256" key="5">
    <source>
        <dbReference type="ARBA" id="ARBA00014046"/>
    </source>
</evidence>
<dbReference type="Gene3D" id="1.25.40.80">
    <property type="match status" value="1"/>
</dbReference>
<comment type="caution">
    <text evidence="15">The sequence shown here is derived from an EMBL/GenBank/DDBJ whole genome shotgun (WGS) entry which is preliminary data.</text>
</comment>